<name>A0A3B0XXU0_9ZZZZ</name>
<dbReference type="GO" id="GO:0005886">
    <property type="term" value="C:plasma membrane"/>
    <property type="evidence" value="ECO:0007669"/>
    <property type="project" value="TreeGrafter"/>
</dbReference>
<gene>
    <name evidence="4" type="ORF">MNBD_GAMMA15-627</name>
</gene>
<dbReference type="PANTHER" id="PTHR32309">
    <property type="entry name" value="TYROSINE-PROTEIN KINASE"/>
    <property type="match status" value="1"/>
</dbReference>
<keyword evidence="2" id="KW-0067">ATP-binding</keyword>
<dbReference type="SUPFAM" id="SSF52540">
    <property type="entry name" value="P-loop containing nucleoside triphosphate hydrolases"/>
    <property type="match status" value="1"/>
</dbReference>
<reference evidence="4" key="1">
    <citation type="submission" date="2018-06" db="EMBL/GenBank/DDBJ databases">
        <authorList>
            <person name="Zhirakovskaya E."/>
        </authorList>
    </citation>
    <scope>NUCLEOTIDE SEQUENCE</scope>
</reference>
<keyword evidence="1" id="KW-0547">Nucleotide-binding</keyword>
<accession>A0A3B0XXU0</accession>
<feature type="compositionally biased region" description="Basic and acidic residues" evidence="3">
    <location>
        <begin position="26"/>
        <end position="42"/>
    </location>
</feature>
<evidence type="ECO:0000256" key="1">
    <source>
        <dbReference type="ARBA" id="ARBA00022741"/>
    </source>
</evidence>
<dbReference type="PANTHER" id="PTHR32309:SF13">
    <property type="entry name" value="FERRIC ENTEROBACTIN TRANSPORT PROTEIN FEPE"/>
    <property type="match status" value="1"/>
</dbReference>
<proteinExistence type="predicted"/>
<evidence type="ECO:0000256" key="2">
    <source>
        <dbReference type="ARBA" id="ARBA00022840"/>
    </source>
</evidence>
<feature type="compositionally biased region" description="Basic and acidic residues" evidence="3">
    <location>
        <begin position="1"/>
        <end position="16"/>
    </location>
</feature>
<organism evidence="4">
    <name type="scientific">hydrothermal vent metagenome</name>
    <dbReference type="NCBI Taxonomy" id="652676"/>
    <lineage>
        <taxon>unclassified sequences</taxon>
        <taxon>metagenomes</taxon>
        <taxon>ecological metagenomes</taxon>
    </lineage>
</organism>
<protein>
    <recommendedName>
        <fullName evidence="5">Polysaccharide biosynthesis protein</fullName>
    </recommendedName>
</protein>
<dbReference type="InterPro" id="IPR005702">
    <property type="entry name" value="Wzc-like_C"/>
</dbReference>
<dbReference type="Gene3D" id="3.40.50.300">
    <property type="entry name" value="P-loop containing nucleotide triphosphate hydrolases"/>
    <property type="match status" value="1"/>
</dbReference>
<dbReference type="CDD" id="cd05387">
    <property type="entry name" value="BY-kinase"/>
    <property type="match status" value="1"/>
</dbReference>
<dbReference type="AlphaFoldDB" id="A0A3B0XXU0"/>
<dbReference type="EMBL" id="UOFN01000013">
    <property type="protein sequence ID" value="VAW73195.1"/>
    <property type="molecule type" value="Genomic_DNA"/>
</dbReference>
<sequence length="265" mass="29002">MSKIQEALEKIHDKDGTGGQHAKGSQRREMRDGVADVRKMADESTRDTRQLDKLKIIYPEMSDTGAFNAFRDLRTSLRRAVVEKNPAIMVTSVCAGGGGSLVALNLARAIALDDGVTSLLIDCNLQKSSLFDGLAIDDKPLGLREYMKDESLVAEDIIHSCGISRLRVIPVGQKSIGVTEFFTSSRLGQLVREVKNRYSERNIIIDSPPICETADARLLAEICDYVLLVVPYGKATRAKIQKSVDAIGQDKLVGVVFNNEPGLLV</sequence>
<evidence type="ECO:0000256" key="3">
    <source>
        <dbReference type="SAM" id="MobiDB-lite"/>
    </source>
</evidence>
<evidence type="ECO:0008006" key="5">
    <source>
        <dbReference type="Google" id="ProtNLM"/>
    </source>
</evidence>
<dbReference type="InterPro" id="IPR027417">
    <property type="entry name" value="P-loop_NTPase"/>
</dbReference>
<dbReference type="InterPro" id="IPR050445">
    <property type="entry name" value="Bact_polysacc_biosynth/exp"/>
</dbReference>
<feature type="region of interest" description="Disordered" evidence="3">
    <location>
        <begin position="1"/>
        <end position="42"/>
    </location>
</feature>
<dbReference type="GO" id="GO:0004713">
    <property type="term" value="F:protein tyrosine kinase activity"/>
    <property type="evidence" value="ECO:0007669"/>
    <property type="project" value="TreeGrafter"/>
</dbReference>
<evidence type="ECO:0000313" key="4">
    <source>
        <dbReference type="EMBL" id="VAW73195.1"/>
    </source>
</evidence>